<keyword evidence="3" id="KW-1185">Reference proteome</keyword>
<dbReference type="EMBL" id="SJPL01000002">
    <property type="protein sequence ID" value="TWT65483.1"/>
    <property type="molecule type" value="Genomic_DNA"/>
</dbReference>
<evidence type="ECO:0000313" key="2">
    <source>
        <dbReference type="EMBL" id="TWT65483.1"/>
    </source>
</evidence>
<evidence type="ECO:0000313" key="3">
    <source>
        <dbReference type="Proteomes" id="UP000317238"/>
    </source>
</evidence>
<evidence type="ECO:0000256" key="1">
    <source>
        <dbReference type="SAM" id="MobiDB-lite"/>
    </source>
</evidence>
<name>A0A5C5XT24_9PLAN</name>
<comment type="caution">
    <text evidence="2">The sequence shown here is derived from an EMBL/GenBank/DDBJ whole genome shotgun (WGS) entry which is preliminary data.</text>
</comment>
<feature type="compositionally biased region" description="Low complexity" evidence="1">
    <location>
        <begin position="1"/>
        <end position="25"/>
    </location>
</feature>
<dbReference type="Proteomes" id="UP000317238">
    <property type="component" value="Unassembled WGS sequence"/>
</dbReference>
<evidence type="ECO:0008006" key="4">
    <source>
        <dbReference type="Google" id="ProtNLM"/>
    </source>
</evidence>
<gene>
    <name evidence="2" type="ORF">Pan14r_50280</name>
</gene>
<dbReference type="AlphaFoldDB" id="A0A5C5XT24"/>
<sequence>MTDFFDSVVPDSESDSASSEESGSEMAQHGCEGSEEIASRAELESQTPSIVKQAIGELLKTGVVDESAKRELFGHCVTHQTVINQKLEPLDLALRLDTHRGVAFVVVADGDREQEPSDDADAWSHPLVRRQRLTLEQSLLIALLRQAFVMHEQEMGVGQTNVKIAVDELLPQYLTYFGDSGSDQKNESRLLTQLDHLKGYGVVSGVDKNQEVTIRPLIAHLANPRSLTTLLETLQEKCGADTGEEKS</sequence>
<accession>A0A5C5XT24</accession>
<dbReference type="Pfam" id="PF13835">
    <property type="entry name" value="DUF4194"/>
    <property type="match status" value="1"/>
</dbReference>
<protein>
    <recommendedName>
        <fullName evidence="4">DUF4194 domain-containing protein</fullName>
    </recommendedName>
</protein>
<organism evidence="2 3">
    <name type="scientific">Crateriforma conspicua</name>
    <dbReference type="NCBI Taxonomy" id="2527996"/>
    <lineage>
        <taxon>Bacteria</taxon>
        <taxon>Pseudomonadati</taxon>
        <taxon>Planctomycetota</taxon>
        <taxon>Planctomycetia</taxon>
        <taxon>Planctomycetales</taxon>
        <taxon>Planctomycetaceae</taxon>
        <taxon>Crateriforma</taxon>
    </lineage>
</organism>
<dbReference type="InterPro" id="IPR025449">
    <property type="entry name" value="JetB"/>
</dbReference>
<dbReference type="RefSeq" id="WP_146440825.1">
    <property type="nucleotide sequence ID" value="NZ_SJPL01000002.1"/>
</dbReference>
<feature type="region of interest" description="Disordered" evidence="1">
    <location>
        <begin position="1"/>
        <end position="46"/>
    </location>
</feature>
<dbReference type="OrthoDB" id="5572644at2"/>
<reference evidence="2 3" key="1">
    <citation type="submission" date="2019-02" db="EMBL/GenBank/DDBJ databases">
        <title>Deep-cultivation of Planctomycetes and their phenomic and genomic characterization uncovers novel biology.</title>
        <authorList>
            <person name="Wiegand S."/>
            <person name="Jogler M."/>
            <person name="Boedeker C."/>
            <person name="Pinto D."/>
            <person name="Vollmers J."/>
            <person name="Rivas-Marin E."/>
            <person name="Kohn T."/>
            <person name="Peeters S.H."/>
            <person name="Heuer A."/>
            <person name="Rast P."/>
            <person name="Oberbeckmann S."/>
            <person name="Bunk B."/>
            <person name="Jeske O."/>
            <person name="Meyerdierks A."/>
            <person name="Storesund J.E."/>
            <person name="Kallscheuer N."/>
            <person name="Luecker S."/>
            <person name="Lage O.M."/>
            <person name="Pohl T."/>
            <person name="Merkel B.J."/>
            <person name="Hornburger P."/>
            <person name="Mueller R.-W."/>
            <person name="Bruemmer F."/>
            <person name="Labrenz M."/>
            <person name="Spormann A.M."/>
            <person name="Op Den Camp H."/>
            <person name="Overmann J."/>
            <person name="Amann R."/>
            <person name="Jetten M.S.M."/>
            <person name="Mascher T."/>
            <person name="Medema M.H."/>
            <person name="Devos D.P."/>
            <person name="Kaster A.-K."/>
            <person name="Ovreas L."/>
            <person name="Rohde M."/>
            <person name="Galperin M.Y."/>
            <person name="Jogler C."/>
        </authorList>
    </citation>
    <scope>NUCLEOTIDE SEQUENCE [LARGE SCALE GENOMIC DNA]</scope>
    <source>
        <strain evidence="2 3">Pan14r</strain>
    </source>
</reference>
<proteinExistence type="predicted"/>